<gene>
    <name evidence="2" type="ORF">L9F63_003425</name>
</gene>
<feature type="signal peptide" evidence="1">
    <location>
        <begin position="1"/>
        <end position="23"/>
    </location>
</feature>
<reference evidence="2" key="2">
    <citation type="submission" date="2023-05" db="EMBL/GenBank/DDBJ databases">
        <authorList>
            <person name="Fouks B."/>
        </authorList>
    </citation>
    <scope>NUCLEOTIDE SEQUENCE</scope>
    <source>
        <strain evidence="2">Stay&amp;Tobe</strain>
        <tissue evidence="2">Testes</tissue>
    </source>
</reference>
<dbReference type="Proteomes" id="UP001233999">
    <property type="component" value="Unassembled WGS sequence"/>
</dbReference>
<dbReference type="EMBL" id="JASPKZ010007815">
    <property type="protein sequence ID" value="KAJ9582296.1"/>
    <property type="molecule type" value="Genomic_DNA"/>
</dbReference>
<proteinExistence type="predicted"/>
<dbReference type="AlphaFoldDB" id="A0AAD8E9X6"/>
<keyword evidence="1" id="KW-0732">Signal</keyword>
<name>A0AAD8E9X6_DIPPU</name>
<feature type="chain" id="PRO_5042178766" evidence="1">
    <location>
        <begin position="24"/>
        <end position="165"/>
    </location>
</feature>
<protein>
    <submittedName>
        <fullName evidence="2">Uncharacterized protein</fullName>
    </submittedName>
</protein>
<reference evidence="2" key="1">
    <citation type="journal article" date="2023" name="IScience">
        <title>Live-bearing cockroach genome reveals convergent evolutionary mechanisms linked to viviparity in insects and beyond.</title>
        <authorList>
            <person name="Fouks B."/>
            <person name="Harrison M.C."/>
            <person name="Mikhailova A.A."/>
            <person name="Marchal E."/>
            <person name="English S."/>
            <person name="Carruthers M."/>
            <person name="Jennings E.C."/>
            <person name="Chiamaka E.L."/>
            <person name="Frigard R.A."/>
            <person name="Pippel M."/>
            <person name="Attardo G.M."/>
            <person name="Benoit J.B."/>
            <person name="Bornberg-Bauer E."/>
            <person name="Tobe S.S."/>
        </authorList>
    </citation>
    <scope>NUCLEOTIDE SEQUENCE</scope>
    <source>
        <strain evidence="2">Stay&amp;Tobe</strain>
    </source>
</reference>
<evidence type="ECO:0000313" key="3">
    <source>
        <dbReference type="Proteomes" id="UP001233999"/>
    </source>
</evidence>
<evidence type="ECO:0000313" key="2">
    <source>
        <dbReference type="EMBL" id="KAJ9582296.1"/>
    </source>
</evidence>
<evidence type="ECO:0000256" key="1">
    <source>
        <dbReference type="SAM" id="SignalP"/>
    </source>
</evidence>
<sequence length="165" mass="18601">MVIKSICIVLMVFLTEEFIPTDGTTVLYRSSYLIPPATSLVHFTDVKSIFDTDKPDAELSKKLIELASDIKGFIPKTHGSIARMTNGIPWIEDMHSALILSSLKVKDGRSNPTFRSSLARELELFKEYGETVLDELRKLNDEAGTVIETIKNTSEMLKQDKDKDY</sequence>
<organism evidence="2 3">
    <name type="scientific">Diploptera punctata</name>
    <name type="common">Pacific beetle cockroach</name>
    <dbReference type="NCBI Taxonomy" id="6984"/>
    <lineage>
        <taxon>Eukaryota</taxon>
        <taxon>Metazoa</taxon>
        <taxon>Ecdysozoa</taxon>
        <taxon>Arthropoda</taxon>
        <taxon>Hexapoda</taxon>
        <taxon>Insecta</taxon>
        <taxon>Pterygota</taxon>
        <taxon>Neoptera</taxon>
        <taxon>Polyneoptera</taxon>
        <taxon>Dictyoptera</taxon>
        <taxon>Blattodea</taxon>
        <taxon>Blaberoidea</taxon>
        <taxon>Blaberidae</taxon>
        <taxon>Diplopterinae</taxon>
        <taxon>Diploptera</taxon>
    </lineage>
</organism>
<comment type="caution">
    <text evidence="2">The sequence shown here is derived from an EMBL/GenBank/DDBJ whole genome shotgun (WGS) entry which is preliminary data.</text>
</comment>
<accession>A0AAD8E9X6</accession>
<keyword evidence="3" id="KW-1185">Reference proteome</keyword>